<reference evidence="6" key="1">
    <citation type="submission" date="2018-09" db="EMBL/GenBank/DDBJ databases">
        <authorList>
            <person name="Tuo L."/>
        </authorList>
    </citation>
    <scope>NUCLEOTIDE SEQUENCE [LARGE SCALE GENOMIC DNA]</scope>
    <source>
        <strain evidence="6">M2BS4Y-1</strain>
    </source>
</reference>
<keyword evidence="2" id="KW-0238">DNA-binding</keyword>
<dbReference type="SMART" id="SM00895">
    <property type="entry name" value="FCD"/>
    <property type="match status" value="1"/>
</dbReference>
<dbReference type="GO" id="GO:0003677">
    <property type="term" value="F:DNA binding"/>
    <property type="evidence" value="ECO:0007669"/>
    <property type="project" value="UniProtKB-KW"/>
</dbReference>
<keyword evidence="6" id="KW-1185">Reference proteome</keyword>
<dbReference type="AlphaFoldDB" id="A0A3A1WIU5"/>
<dbReference type="InterPro" id="IPR011711">
    <property type="entry name" value="GntR_C"/>
</dbReference>
<keyword evidence="1" id="KW-0805">Transcription regulation</keyword>
<name>A0A3A1WIU5_9HYPH</name>
<dbReference type="PANTHER" id="PTHR43537">
    <property type="entry name" value="TRANSCRIPTIONAL REGULATOR, GNTR FAMILY"/>
    <property type="match status" value="1"/>
</dbReference>
<dbReference type="SMART" id="SM00345">
    <property type="entry name" value="HTH_GNTR"/>
    <property type="match status" value="1"/>
</dbReference>
<dbReference type="InterPro" id="IPR036390">
    <property type="entry name" value="WH_DNA-bd_sf"/>
</dbReference>
<dbReference type="CDD" id="cd07377">
    <property type="entry name" value="WHTH_GntR"/>
    <property type="match status" value="1"/>
</dbReference>
<organism evidence="5 6">
    <name type="scientific">Aureimonas flava</name>
    <dbReference type="NCBI Taxonomy" id="2320271"/>
    <lineage>
        <taxon>Bacteria</taxon>
        <taxon>Pseudomonadati</taxon>
        <taxon>Pseudomonadota</taxon>
        <taxon>Alphaproteobacteria</taxon>
        <taxon>Hyphomicrobiales</taxon>
        <taxon>Aurantimonadaceae</taxon>
        <taxon>Aureimonas</taxon>
    </lineage>
</organism>
<dbReference type="Gene3D" id="1.20.120.530">
    <property type="entry name" value="GntR ligand-binding domain-like"/>
    <property type="match status" value="1"/>
</dbReference>
<dbReference type="GO" id="GO:0003700">
    <property type="term" value="F:DNA-binding transcription factor activity"/>
    <property type="evidence" value="ECO:0007669"/>
    <property type="project" value="InterPro"/>
</dbReference>
<dbReference type="SUPFAM" id="SSF46785">
    <property type="entry name" value="Winged helix' DNA-binding domain"/>
    <property type="match status" value="1"/>
</dbReference>
<evidence type="ECO:0000313" key="5">
    <source>
        <dbReference type="EMBL" id="RIX99562.1"/>
    </source>
</evidence>
<dbReference type="PANTHER" id="PTHR43537:SF5">
    <property type="entry name" value="UXU OPERON TRANSCRIPTIONAL REGULATOR"/>
    <property type="match status" value="1"/>
</dbReference>
<dbReference type="InterPro" id="IPR008920">
    <property type="entry name" value="TF_FadR/GntR_C"/>
</dbReference>
<dbReference type="EMBL" id="QYRN01000007">
    <property type="protein sequence ID" value="RIX99562.1"/>
    <property type="molecule type" value="Genomic_DNA"/>
</dbReference>
<evidence type="ECO:0000256" key="3">
    <source>
        <dbReference type="ARBA" id="ARBA00023163"/>
    </source>
</evidence>
<sequence>MRIERKAKLSETVVQALRAQIIAGDFPVGEKLPTETRMSELFGVSRTVVREAVAILSADGLVEPRHGAGVFVRMNPQRKIASIAADVGDRISQAINVLEVRMGIEIESAGLAAERRNPSQEARIQEAFFEFDRLLHRGEQTGKADFAFHREIAAATNNPFYVDILDALGDRTIPCDRTSPWYSVEVLSPQYLMGLQREHLAVLQAISARDPQGARDAMRRHLFAAQQRYRRRLTCQQESYAAATDARLPSDTLPGPS</sequence>
<feature type="domain" description="HTH gntR-type" evidence="4">
    <location>
        <begin position="7"/>
        <end position="75"/>
    </location>
</feature>
<evidence type="ECO:0000259" key="4">
    <source>
        <dbReference type="PROSITE" id="PS50949"/>
    </source>
</evidence>
<dbReference type="OrthoDB" id="9809707at2"/>
<dbReference type="InterPro" id="IPR036388">
    <property type="entry name" value="WH-like_DNA-bd_sf"/>
</dbReference>
<gene>
    <name evidence="5" type="ORF">D3218_13905</name>
</gene>
<comment type="caution">
    <text evidence="5">The sequence shown here is derived from an EMBL/GenBank/DDBJ whole genome shotgun (WGS) entry which is preliminary data.</text>
</comment>
<dbReference type="Pfam" id="PF07729">
    <property type="entry name" value="FCD"/>
    <property type="match status" value="1"/>
</dbReference>
<dbReference type="InterPro" id="IPR000524">
    <property type="entry name" value="Tscrpt_reg_HTH_GntR"/>
</dbReference>
<accession>A0A3A1WIU5</accession>
<evidence type="ECO:0000256" key="1">
    <source>
        <dbReference type="ARBA" id="ARBA00023015"/>
    </source>
</evidence>
<dbReference type="Proteomes" id="UP000265750">
    <property type="component" value="Unassembled WGS sequence"/>
</dbReference>
<dbReference type="PRINTS" id="PR00035">
    <property type="entry name" value="HTHGNTR"/>
</dbReference>
<proteinExistence type="predicted"/>
<dbReference type="SUPFAM" id="SSF48008">
    <property type="entry name" value="GntR ligand-binding domain-like"/>
    <property type="match status" value="1"/>
</dbReference>
<keyword evidence="3" id="KW-0804">Transcription</keyword>
<evidence type="ECO:0000256" key="2">
    <source>
        <dbReference type="ARBA" id="ARBA00023125"/>
    </source>
</evidence>
<protein>
    <submittedName>
        <fullName evidence="5">FadR family transcriptional regulator</fullName>
    </submittedName>
</protein>
<dbReference type="Pfam" id="PF00392">
    <property type="entry name" value="GntR"/>
    <property type="match status" value="1"/>
</dbReference>
<dbReference type="Gene3D" id="1.10.10.10">
    <property type="entry name" value="Winged helix-like DNA-binding domain superfamily/Winged helix DNA-binding domain"/>
    <property type="match status" value="1"/>
</dbReference>
<dbReference type="PROSITE" id="PS50949">
    <property type="entry name" value="HTH_GNTR"/>
    <property type="match status" value="1"/>
</dbReference>
<evidence type="ECO:0000313" key="6">
    <source>
        <dbReference type="Proteomes" id="UP000265750"/>
    </source>
</evidence>